<feature type="binding site" evidence="12">
    <location>
        <begin position="76"/>
        <end position="77"/>
    </location>
    <ligand>
        <name>pyridoxal 5'-phosphate</name>
        <dbReference type="ChEBI" id="CHEBI:597326"/>
    </ligand>
</feature>
<comment type="cofactor">
    <cofactor evidence="12">
        <name>pyridoxal 5'-phosphate</name>
        <dbReference type="ChEBI" id="CHEBI:597326"/>
    </cofactor>
    <text evidence="12">Binds 1 pyridoxal phosphate per subunit.</text>
</comment>
<feature type="binding site" evidence="12">
    <location>
        <position position="102"/>
    </location>
    <ligand>
        <name>pyridoxal 5'-phosphate</name>
        <dbReference type="ChEBI" id="CHEBI:597326"/>
    </ligand>
</feature>
<dbReference type="Gene3D" id="3.40.640.10">
    <property type="entry name" value="Type I PLP-dependent aspartate aminotransferase-like (Major domain)"/>
    <property type="match status" value="1"/>
</dbReference>
<dbReference type="GO" id="GO:0004648">
    <property type="term" value="F:O-phospho-L-serine:2-oxoglutarate aminotransferase activity"/>
    <property type="evidence" value="ECO:0007669"/>
    <property type="project" value="UniProtKB-UniRule"/>
</dbReference>
<comment type="catalytic activity">
    <reaction evidence="10 12">
        <text>4-(phosphooxy)-L-threonine + 2-oxoglutarate = (R)-3-hydroxy-2-oxo-4-phosphooxybutanoate + L-glutamate</text>
        <dbReference type="Rhea" id="RHEA:16573"/>
        <dbReference type="ChEBI" id="CHEBI:16810"/>
        <dbReference type="ChEBI" id="CHEBI:29985"/>
        <dbReference type="ChEBI" id="CHEBI:58452"/>
        <dbReference type="ChEBI" id="CHEBI:58538"/>
        <dbReference type="EC" id="2.6.1.52"/>
    </reaction>
</comment>
<dbReference type="Pfam" id="PF00266">
    <property type="entry name" value="Aminotran_5"/>
    <property type="match status" value="1"/>
</dbReference>
<dbReference type="GO" id="GO:0008615">
    <property type="term" value="P:pyridoxine biosynthetic process"/>
    <property type="evidence" value="ECO:0007669"/>
    <property type="project" value="UniProtKB-UniRule"/>
</dbReference>
<dbReference type="STRING" id="1307763.L21SP4_00848"/>
<dbReference type="PATRIC" id="fig|1609981.3.peg.884"/>
<evidence type="ECO:0000256" key="3">
    <source>
        <dbReference type="ARBA" id="ARBA00006904"/>
    </source>
</evidence>
<feature type="binding site" evidence="12">
    <location>
        <begin position="237"/>
        <end position="238"/>
    </location>
    <ligand>
        <name>pyridoxal 5'-phosphate</name>
        <dbReference type="ChEBI" id="CHEBI:597326"/>
    </ligand>
</feature>
<dbReference type="InterPro" id="IPR015424">
    <property type="entry name" value="PyrdxlP-dep_Trfase"/>
</dbReference>
<evidence type="ECO:0000313" key="15">
    <source>
        <dbReference type="EMBL" id="AKJ64111.1"/>
    </source>
</evidence>
<dbReference type="EMBL" id="CP010904">
    <property type="protein sequence ID" value="AKJ64111.1"/>
    <property type="molecule type" value="Genomic_DNA"/>
</dbReference>
<comment type="pathway">
    <text evidence="2 12 13">Amino-acid biosynthesis; L-serine biosynthesis; L-serine from 3-phospho-D-glycerate: step 2/3.</text>
</comment>
<protein>
    <recommendedName>
        <fullName evidence="12">Phosphoserine aminotransferase</fullName>
        <ecNumber evidence="12">2.6.1.52</ecNumber>
    </recommendedName>
    <alternativeName>
        <fullName evidence="12">Phosphohydroxythreonine aminotransferase</fullName>
        <shortName evidence="12">PSAT</shortName>
    </alternativeName>
</protein>
<dbReference type="UniPathway" id="UPA00244">
    <property type="reaction ID" value="UER00311"/>
</dbReference>
<feature type="binding site" evidence="12">
    <location>
        <position position="172"/>
    </location>
    <ligand>
        <name>pyridoxal 5'-phosphate</name>
        <dbReference type="ChEBI" id="CHEBI:597326"/>
    </ligand>
</feature>
<dbReference type="GO" id="GO:0030170">
    <property type="term" value="F:pyridoxal phosphate binding"/>
    <property type="evidence" value="ECO:0007669"/>
    <property type="project" value="UniProtKB-UniRule"/>
</dbReference>
<reference evidence="16" key="1">
    <citation type="submission" date="2015-02" db="EMBL/GenBank/DDBJ databases">
        <title>Description and complete genome sequence of the first cultured representative of the subdivision 5 of the Verrucomicrobia phylum.</title>
        <authorList>
            <person name="Spring S."/>
            <person name="Bunk B."/>
            <person name="Sproer C."/>
            <person name="Klenk H.-P."/>
        </authorList>
    </citation>
    <scope>NUCLEOTIDE SEQUENCE [LARGE SCALE GENOMIC DNA]</scope>
    <source>
        <strain evidence="16">L21-Fru-AB</strain>
    </source>
</reference>
<feature type="modified residue" description="N6-(pyridoxal phosphate)lysine" evidence="12">
    <location>
        <position position="196"/>
    </location>
</feature>
<evidence type="ECO:0000256" key="2">
    <source>
        <dbReference type="ARBA" id="ARBA00005099"/>
    </source>
</evidence>
<comment type="subunit">
    <text evidence="12">Homodimer.</text>
</comment>
<dbReference type="PANTHER" id="PTHR43247">
    <property type="entry name" value="PHOSPHOSERINE AMINOTRANSFERASE"/>
    <property type="match status" value="1"/>
</dbReference>
<organism evidence="15 16">
    <name type="scientific">Kiritimatiella glycovorans</name>
    <dbReference type="NCBI Taxonomy" id="1307763"/>
    <lineage>
        <taxon>Bacteria</taxon>
        <taxon>Pseudomonadati</taxon>
        <taxon>Kiritimatiellota</taxon>
        <taxon>Kiritimatiellia</taxon>
        <taxon>Kiritimatiellales</taxon>
        <taxon>Kiritimatiellaceae</taxon>
        <taxon>Kiritimatiella</taxon>
    </lineage>
</organism>
<dbReference type="PIRSF" id="PIRSF000525">
    <property type="entry name" value="SerC"/>
    <property type="match status" value="1"/>
</dbReference>
<proteinExistence type="inferred from homology"/>
<comment type="caution">
    <text evidence="12">Lacks conserved residue(s) required for the propagation of feature annotation.</text>
</comment>
<evidence type="ECO:0000256" key="6">
    <source>
        <dbReference type="ARBA" id="ARBA00022679"/>
    </source>
</evidence>
<keyword evidence="8 12" id="KW-0664">Pyridoxine biosynthesis</keyword>
<feature type="binding site" evidence="12">
    <location>
        <position position="152"/>
    </location>
    <ligand>
        <name>pyridoxal 5'-phosphate</name>
        <dbReference type="ChEBI" id="CHEBI:597326"/>
    </ligand>
</feature>
<accession>A0A0G3EC77</accession>
<dbReference type="AlphaFoldDB" id="A0A0G3EC77"/>
<evidence type="ECO:0000256" key="8">
    <source>
        <dbReference type="ARBA" id="ARBA00023096"/>
    </source>
</evidence>
<dbReference type="InterPro" id="IPR015421">
    <property type="entry name" value="PyrdxlP-dep_Trfase_major"/>
</dbReference>
<dbReference type="NCBIfam" id="TIGR01364">
    <property type="entry name" value="serC_1"/>
    <property type="match status" value="1"/>
</dbReference>
<name>A0A0G3EC77_9BACT</name>
<evidence type="ECO:0000256" key="5">
    <source>
        <dbReference type="ARBA" id="ARBA00022605"/>
    </source>
</evidence>
<evidence type="ECO:0000313" key="16">
    <source>
        <dbReference type="Proteomes" id="UP000035268"/>
    </source>
</evidence>
<keyword evidence="7 12" id="KW-0663">Pyridoxal phosphate</keyword>
<dbReference type="NCBIfam" id="NF003764">
    <property type="entry name" value="PRK05355.1"/>
    <property type="match status" value="1"/>
</dbReference>
<keyword evidence="4 12" id="KW-0032">Aminotransferase</keyword>
<comment type="pathway">
    <text evidence="1 12">Cofactor biosynthesis; pyridoxine 5'-phosphate biosynthesis; pyridoxine 5'-phosphate from D-erythrose 4-phosphate: step 3/5.</text>
</comment>
<evidence type="ECO:0000256" key="9">
    <source>
        <dbReference type="ARBA" id="ARBA00023299"/>
    </source>
</evidence>
<dbReference type="InterPro" id="IPR022278">
    <property type="entry name" value="Pser_aminoTfrase"/>
</dbReference>
<keyword evidence="6 12" id="KW-0808">Transferase</keyword>
<comment type="catalytic activity">
    <reaction evidence="11 12 13">
        <text>O-phospho-L-serine + 2-oxoglutarate = 3-phosphooxypyruvate + L-glutamate</text>
        <dbReference type="Rhea" id="RHEA:14329"/>
        <dbReference type="ChEBI" id="CHEBI:16810"/>
        <dbReference type="ChEBI" id="CHEBI:18110"/>
        <dbReference type="ChEBI" id="CHEBI:29985"/>
        <dbReference type="ChEBI" id="CHEBI:57524"/>
        <dbReference type="EC" id="2.6.1.52"/>
    </reaction>
</comment>
<dbReference type="InterPro" id="IPR020578">
    <property type="entry name" value="Aminotrans_V_PyrdxlP_BS"/>
</dbReference>
<keyword evidence="16" id="KW-1185">Reference proteome</keyword>
<dbReference type="GO" id="GO:0006564">
    <property type="term" value="P:L-serine biosynthetic process"/>
    <property type="evidence" value="ECO:0007669"/>
    <property type="project" value="UniProtKB-UniRule"/>
</dbReference>
<dbReference type="KEGG" id="vbl:L21SP4_00848"/>
<dbReference type="InterPro" id="IPR015422">
    <property type="entry name" value="PyrdxlP-dep_Trfase_small"/>
</dbReference>
<dbReference type="SUPFAM" id="SSF53383">
    <property type="entry name" value="PLP-dependent transferases"/>
    <property type="match status" value="1"/>
</dbReference>
<reference evidence="15 16" key="2">
    <citation type="journal article" date="2016" name="ISME J.">
        <title>Characterization of the first cultured representative of Verrucomicrobia subdivision 5 indicates the proposal of a novel phylum.</title>
        <authorList>
            <person name="Spring S."/>
            <person name="Bunk B."/>
            <person name="Sproer C."/>
            <person name="Schumann P."/>
            <person name="Rohde M."/>
            <person name="Tindall B.J."/>
            <person name="Klenk H.P."/>
        </authorList>
    </citation>
    <scope>NUCLEOTIDE SEQUENCE [LARGE SCALE GENOMIC DNA]</scope>
    <source>
        <strain evidence="15 16">L21-Fru-AB</strain>
    </source>
</reference>
<dbReference type="FunFam" id="3.40.640.10:FF:000010">
    <property type="entry name" value="Phosphoserine aminotransferase"/>
    <property type="match status" value="1"/>
</dbReference>
<comment type="similarity">
    <text evidence="3 12">Belongs to the class-V pyridoxal-phosphate-dependent aminotransferase family. SerC subfamily.</text>
</comment>
<keyword evidence="9 12" id="KW-0718">Serine biosynthesis</keyword>
<evidence type="ECO:0000259" key="14">
    <source>
        <dbReference type="Pfam" id="PF00266"/>
    </source>
</evidence>
<feature type="binding site" evidence="12">
    <location>
        <position position="195"/>
    </location>
    <ligand>
        <name>pyridoxal 5'-phosphate</name>
        <dbReference type="ChEBI" id="CHEBI:597326"/>
    </ligand>
</feature>
<evidence type="ECO:0000256" key="10">
    <source>
        <dbReference type="ARBA" id="ARBA00047630"/>
    </source>
</evidence>
<evidence type="ECO:0000256" key="13">
    <source>
        <dbReference type="RuleBase" id="RU004505"/>
    </source>
</evidence>
<evidence type="ECO:0000256" key="11">
    <source>
        <dbReference type="ARBA" id="ARBA00049007"/>
    </source>
</evidence>
<keyword evidence="5 12" id="KW-0028">Amino-acid biosynthesis</keyword>
<dbReference type="UniPathway" id="UPA00135">
    <property type="reaction ID" value="UER00197"/>
</dbReference>
<dbReference type="Gene3D" id="3.90.1150.10">
    <property type="entry name" value="Aspartate Aminotransferase, domain 1"/>
    <property type="match status" value="1"/>
</dbReference>
<evidence type="ECO:0000256" key="1">
    <source>
        <dbReference type="ARBA" id="ARBA00004915"/>
    </source>
</evidence>
<dbReference type="Proteomes" id="UP000035268">
    <property type="component" value="Chromosome"/>
</dbReference>
<dbReference type="InterPro" id="IPR000192">
    <property type="entry name" value="Aminotrans_V_dom"/>
</dbReference>
<comment type="subcellular location">
    <subcellularLocation>
        <location evidence="12">Cytoplasm</location>
    </subcellularLocation>
</comment>
<evidence type="ECO:0000256" key="7">
    <source>
        <dbReference type="ARBA" id="ARBA00022898"/>
    </source>
</evidence>
<dbReference type="PROSITE" id="PS00595">
    <property type="entry name" value="AA_TRANSFER_CLASS_5"/>
    <property type="match status" value="1"/>
</dbReference>
<evidence type="ECO:0000256" key="4">
    <source>
        <dbReference type="ARBA" id="ARBA00022576"/>
    </source>
</evidence>
<dbReference type="GO" id="GO:0005737">
    <property type="term" value="C:cytoplasm"/>
    <property type="evidence" value="ECO:0007669"/>
    <property type="project" value="UniProtKB-SubCell"/>
</dbReference>
<dbReference type="FunFam" id="3.90.1150.10:FF:000006">
    <property type="entry name" value="Phosphoserine aminotransferase"/>
    <property type="match status" value="1"/>
</dbReference>
<dbReference type="HAMAP" id="MF_00160">
    <property type="entry name" value="SerC_aminotrans_5"/>
    <property type="match status" value="1"/>
</dbReference>
<feature type="binding site" evidence="12">
    <location>
        <position position="42"/>
    </location>
    <ligand>
        <name>L-glutamate</name>
        <dbReference type="ChEBI" id="CHEBI:29985"/>
    </ligand>
</feature>
<dbReference type="PANTHER" id="PTHR43247:SF1">
    <property type="entry name" value="PHOSPHOSERINE AMINOTRANSFERASE"/>
    <property type="match status" value="1"/>
</dbReference>
<sequence>MARVYNFSPGPATLPEEVLKEAQTQLADYKGSGMSILESSHRGKEYSAVHEEARSNIAELLNLTEDYAVLFMSGGASTQFALAPMNLMGEGGRADYVDSGSWSTKAIKEARKIGEVHLAADVKDASPARMPKPEELTLDPGAAYLHLTSNETIAGTQWKTFPDTGEVPIVADMSSDICSRTFDVNPFGLIYAGAQKNLGPAGVTIVVIRRDLAERAAGHLPTLFQYRTFVEKDSLANTPPVFPIYIVSLVTRWLLDKGGIAGIEQQNRDKAAKLYAAIDGSDFYRGTAAADSRSDMNVTFRLAEEELEKTFIEEAARQGMKGLKGHRSVGGVRASIYNAFPVEGVDALVDFMKEFEKKNG</sequence>
<comment type="function">
    <text evidence="12">Catalyzes the reversible conversion of 3-phosphohydroxypyruvate to phosphoserine and of 3-hydroxy-2-oxo-4-phosphonooxybutanoate to phosphohydroxythreonine.</text>
</comment>
<evidence type="ECO:0000256" key="12">
    <source>
        <dbReference type="HAMAP-Rule" id="MF_00160"/>
    </source>
</evidence>
<dbReference type="OrthoDB" id="9809412at2"/>
<feature type="domain" description="Aminotransferase class V" evidence="14">
    <location>
        <begin position="4"/>
        <end position="348"/>
    </location>
</feature>
<gene>
    <name evidence="12 15" type="primary">serC</name>
    <name evidence="15" type="ORF">L21SP4_00848</name>
</gene>
<dbReference type="EC" id="2.6.1.52" evidence="12"/>
<keyword evidence="12" id="KW-0963">Cytoplasm</keyword>